<keyword evidence="3" id="KW-1185">Reference proteome</keyword>
<evidence type="ECO:0000313" key="3">
    <source>
        <dbReference type="Proteomes" id="UP000318242"/>
    </source>
</evidence>
<proteinExistence type="predicted"/>
<evidence type="ECO:0000313" key="2">
    <source>
        <dbReference type="EMBL" id="GEA61195.1"/>
    </source>
</evidence>
<accession>A0A4Y3IQ43</accession>
<name>A0A4Y3IQ43_9VIBR</name>
<dbReference type="EMBL" id="BJLH01000010">
    <property type="protein sequence ID" value="GEA61195.1"/>
    <property type="molecule type" value="Genomic_DNA"/>
</dbReference>
<organism evidence="2 3">
    <name type="scientific">Vibrio comitans NBRC 102076</name>
    <dbReference type="NCBI Taxonomy" id="1219078"/>
    <lineage>
        <taxon>Bacteria</taxon>
        <taxon>Pseudomonadati</taxon>
        <taxon>Pseudomonadota</taxon>
        <taxon>Gammaproteobacteria</taxon>
        <taxon>Vibrionales</taxon>
        <taxon>Vibrionaceae</taxon>
        <taxon>Vibrio</taxon>
    </lineage>
</organism>
<reference evidence="2 3" key="1">
    <citation type="submission" date="2019-06" db="EMBL/GenBank/DDBJ databases">
        <title>Whole genome shotgun sequence of Vibrio comitans NBRC 102076.</title>
        <authorList>
            <person name="Hosoyama A."/>
            <person name="Uohara A."/>
            <person name="Ohji S."/>
            <person name="Ichikawa N."/>
        </authorList>
    </citation>
    <scope>NUCLEOTIDE SEQUENCE [LARGE SCALE GENOMIC DNA]</scope>
    <source>
        <strain evidence="2 3">NBRC 102076</strain>
    </source>
</reference>
<protein>
    <submittedName>
        <fullName evidence="2">Uncharacterized protein</fullName>
    </submittedName>
</protein>
<gene>
    <name evidence="2" type="ORF">VCO01S_23880</name>
</gene>
<comment type="caution">
    <text evidence="2">The sequence shown here is derived from an EMBL/GenBank/DDBJ whole genome shotgun (WGS) entry which is preliminary data.</text>
</comment>
<feature type="chain" id="PRO_5021376798" evidence="1">
    <location>
        <begin position="19"/>
        <end position="411"/>
    </location>
</feature>
<feature type="signal peptide" evidence="1">
    <location>
        <begin position="1"/>
        <end position="18"/>
    </location>
</feature>
<dbReference type="RefSeq" id="WP_141271579.1">
    <property type="nucleotide sequence ID" value="NZ_BJLH01000010.1"/>
</dbReference>
<dbReference type="Proteomes" id="UP000318242">
    <property type="component" value="Unassembled WGS sequence"/>
</dbReference>
<dbReference type="OrthoDB" id="9819994at2"/>
<keyword evidence="1" id="KW-0732">Signal</keyword>
<sequence length="411" mass="46124">MNKFILVSSILVSAVAHADTISIQNISDSPIYGAFQSQSMIGPAADSVNGWIHSGRDHIYFPHDSFLISGAINISKGDKIKYISVFDPYRNEYIPCGNDVVFEDALTYKYDGSQCYRDHRAFAYSTSEPFDITLYGSGRGGALARKELIELPNVESYKGIRTVYDMTQKHSGYAREYMRYTSTFLYARGLETQRIKYTGYIDQDTVNKVDWHAPLGATGYFSSDGESVELIGIPGGDKYSIQHENRNGNQFNIDPDTGEITENKIEWSNLRIELFNPIISEFYSSTPYKGEWHRPDFDYFTGEDLGRTEEKVSYRSWELEVDTAGVYGFKVQAKSGSIWSIPVSLYVFEGELPVSGDYGNLLGQDSGGVPHIASVFLEPNKKYTFVISEESVDRTDSTITFIGGPGEVNLY</sequence>
<evidence type="ECO:0000256" key="1">
    <source>
        <dbReference type="SAM" id="SignalP"/>
    </source>
</evidence>
<dbReference type="AlphaFoldDB" id="A0A4Y3IQ43"/>